<dbReference type="SUPFAM" id="SSF56601">
    <property type="entry name" value="beta-lactamase/transpeptidase-like"/>
    <property type="match status" value="1"/>
</dbReference>
<evidence type="ECO:0000259" key="2">
    <source>
        <dbReference type="Pfam" id="PF21922"/>
    </source>
</evidence>
<evidence type="ECO:0000313" key="4">
    <source>
        <dbReference type="Proteomes" id="UP000277871"/>
    </source>
</evidence>
<dbReference type="InterPro" id="IPR001460">
    <property type="entry name" value="PCN-bd_Tpept"/>
</dbReference>
<dbReference type="GO" id="GO:0008658">
    <property type="term" value="F:penicillin binding"/>
    <property type="evidence" value="ECO:0007669"/>
    <property type="project" value="InterPro"/>
</dbReference>
<dbReference type="PANTHER" id="PTHR30627">
    <property type="entry name" value="PEPTIDOGLYCAN D,D-TRANSPEPTIDASE"/>
    <property type="match status" value="1"/>
</dbReference>
<dbReference type="Pfam" id="PF00905">
    <property type="entry name" value="Transpeptidase"/>
    <property type="match status" value="1"/>
</dbReference>
<dbReference type="GO" id="GO:0071972">
    <property type="term" value="F:peptidoglycan L,D-transpeptidase activity"/>
    <property type="evidence" value="ECO:0007669"/>
    <property type="project" value="TreeGrafter"/>
</dbReference>
<dbReference type="InterPro" id="IPR012338">
    <property type="entry name" value="Beta-lactam/transpept-like"/>
</dbReference>
<dbReference type="Pfam" id="PF21922">
    <property type="entry name" value="PBP_dimer_2"/>
    <property type="match status" value="1"/>
</dbReference>
<proteinExistence type="predicted"/>
<dbReference type="RefSeq" id="WP_121865060.1">
    <property type="nucleotide sequence ID" value="NZ_RDEX01000003.1"/>
</dbReference>
<dbReference type="Gene3D" id="3.40.710.10">
    <property type="entry name" value="DD-peptidase/beta-lactamase superfamily"/>
    <property type="match status" value="1"/>
</dbReference>
<reference evidence="3 4" key="1">
    <citation type="submission" date="2018-10" db="EMBL/GenBank/DDBJ databases">
        <title>Kocuria tytonicola, new bacteria from the preen glands of American barn owls (Tyto furcata).</title>
        <authorList>
            <person name="Braun M.S."/>
            <person name="Wang E."/>
            <person name="Zimmermann S."/>
            <person name="Boutin S."/>
            <person name="Wagner H."/>
            <person name="Wink M."/>
        </authorList>
    </citation>
    <scope>NUCLEOTIDE SEQUENCE [LARGE SCALE GENOMIC DNA]</scope>
    <source>
        <strain evidence="3 4">473</strain>
    </source>
</reference>
<dbReference type="AlphaFoldDB" id="A0A3L9L0A8"/>
<dbReference type="Gene3D" id="3.90.1310.10">
    <property type="entry name" value="Penicillin-binding protein 2a (Domain 2)"/>
    <property type="match status" value="1"/>
</dbReference>
<feature type="domain" description="Penicillin binding protein A dimerisation" evidence="2">
    <location>
        <begin position="52"/>
        <end position="134"/>
    </location>
</feature>
<name>A0A3L9L0A8_9MICC</name>
<organism evidence="3 4">
    <name type="scientific">Kocuria tytonicola</name>
    <dbReference type="NCBI Taxonomy" id="2055946"/>
    <lineage>
        <taxon>Bacteria</taxon>
        <taxon>Bacillati</taxon>
        <taxon>Actinomycetota</taxon>
        <taxon>Actinomycetes</taxon>
        <taxon>Micrococcales</taxon>
        <taxon>Micrococcaceae</taxon>
        <taxon>Kocuria</taxon>
    </lineage>
</organism>
<dbReference type="PANTHER" id="PTHR30627:SF24">
    <property type="entry name" value="PENICILLIN-BINDING PROTEIN 4B"/>
    <property type="match status" value="1"/>
</dbReference>
<dbReference type="GO" id="GO:0005886">
    <property type="term" value="C:plasma membrane"/>
    <property type="evidence" value="ECO:0007669"/>
    <property type="project" value="TreeGrafter"/>
</dbReference>
<dbReference type="EMBL" id="RDEX01000003">
    <property type="protein sequence ID" value="RLY91568.1"/>
    <property type="molecule type" value="Genomic_DNA"/>
</dbReference>
<dbReference type="GO" id="GO:0071555">
    <property type="term" value="P:cell wall organization"/>
    <property type="evidence" value="ECO:0007669"/>
    <property type="project" value="TreeGrafter"/>
</dbReference>
<evidence type="ECO:0000313" key="3">
    <source>
        <dbReference type="EMBL" id="RLY91568.1"/>
    </source>
</evidence>
<feature type="domain" description="Penicillin-binding protein transpeptidase" evidence="1">
    <location>
        <begin position="155"/>
        <end position="474"/>
    </location>
</feature>
<dbReference type="InterPro" id="IPR054120">
    <property type="entry name" value="PBPA_dimer"/>
</dbReference>
<accession>A0A3L9L0A8</accession>
<sequence>MNKAIRRMWLMVAAIVMVLLLTLTYVQFFAANALQANPWNNRTLYEQFGQDRGSILVGGKEIAKSVPANDDFEHQRVYTDSPLYSGLTGYFSLVYGATGLESTMGDELSGASDDQFYDRVMSLFSGDQPKGASVELTLDPKLQQVAYDSLEGHNGSIVAVDPKTGEIKAMVSRKSYDANAMSSHDTDKVVAASDQLNADPDKPLVNRAIGGDLYSPGSTFKLVDTVAALESGKYTTGSTLQNPSELPLPDTTVTLPNYRQGGCAARTEVNLQFALEQSCNTPFAQIAMDLGQDKIRQTAENFGYGQDLSIPLDVTPSVFPRDMNQAQLALSSIGQYDVRTTPLQVAMTSAALANDGVMMKPSLVKNVRSSDLSVIDEFKAEQLRRSTDAETANTVTDLMTSVVDNGIARGAAVPGVKVAGKTGTAEIGKDGLNDSWFTGFAPADDPQLAVAVVVEDVDVTTGSSVTSPSARQLFEAVLNK</sequence>
<evidence type="ECO:0000259" key="1">
    <source>
        <dbReference type="Pfam" id="PF00905"/>
    </source>
</evidence>
<gene>
    <name evidence="3" type="ORF">EAE32_09995</name>
</gene>
<comment type="caution">
    <text evidence="3">The sequence shown here is derived from an EMBL/GenBank/DDBJ whole genome shotgun (WGS) entry which is preliminary data.</text>
</comment>
<dbReference type="Proteomes" id="UP000277871">
    <property type="component" value="Unassembled WGS sequence"/>
</dbReference>
<keyword evidence="4" id="KW-1185">Reference proteome</keyword>
<dbReference type="InterPro" id="IPR050515">
    <property type="entry name" value="Beta-lactam/transpept"/>
</dbReference>
<protein>
    <submittedName>
        <fullName evidence="3">Penicillin-binding protein 2</fullName>
    </submittedName>
</protein>